<dbReference type="Gene3D" id="4.10.60.10">
    <property type="entry name" value="Zinc finger, CCHC-type"/>
    <property type="match status" value="1"/>
</dbReference>
<keyword evidence="2" id="KW-0862">Zinc</keyword>
<dbReference type="HOGENOM" id="CLU_086447_2_0_1"/>
<dbReference type="AlphaFoldDB" id="A0A0D0AI43"/>
<evidence type="ECO:0000259" key="3">
    <source>
        <dbReference type="PROSITE" id="PS50158"/>
    </source>
</evidence>
<dbReference type="PROSITE" id="PS50158">
    <property type="entry name" value="ZF_CCHC"/>
    <property type="match status" value="1"/>
</dbReference>
<proteinExistence type="predicted"/>
<dbReference type="SUPFAM" id="SSF57756">
    <property type="entry name" value="Retrovirus zinc finger-like domains"/>
    <property type="match status" value="1"/>
</dbReference>
<organism evidence="4 5">
    <name type="scientific">Collybiopsis luxurians FD-317 M1</name>
    <dbReference type="NCBI Taxonomy" id="944289"/>
    <lineage>
        <taxon>Eukaryota</taxon>
        <taxon>Fungi</taxon>
        <taxon>Dikarya</taxon>
        <taxon>Basidiomycota</taxon>
        <taxon>Agaricomycotina</taxon>
        <taxon>Agaricomycetes</taxon>
        <taxon>Agaricomycetidae</taxon>
        <taxon>Agaricales</taxon>
        <taxon>Marasmiineae</taxon>
        <taxon>Omphalotaceae</taxon>
        <taxon>Collybiopsis</taxon>
        <taxon>Collybiopsis luxurians</taxon>
    </lineage>
</organism>
<dbReference type="InterPro" id="IPR001878">
    <property type="entry name" value="Znf_CCHC"/>
</dbReference>
<dbReference type="InterPro" id="IPR036875">
    <property type="entry name" value="Znf_CCHC_sf"/>
</dbReference>
<keyword evidence="2" id="KW-0863">Zinc-finger</keyword>
<accession>A0A0D0AI43</accession>
<gene>
    <name evidence="4" type="ORF">GYMLUDRAFT_114256</name>
</gene>
<feature type="non-terminal residue" evidence="4">
    <location>
        <position position="1"/>
    </location>
</feature>
<dbReference type="Proteomes" id="UP000053593">
    <property type="component" value="Unassembled WGS sequence"/>
</dbReference>
<feature type="non-terminal residue" evidence="4">
    <location>
        <position position="86"/>
    </location>
</feature>
<reference evidence="4 5" key="1">
    <citation type="submission" date="2014-04" db="EMBL/GenBank/DDBJ databases">
        <title>Evolutionary Origins and Diversification of the Mycorrhizal Mutualists.</title>
        <authorList>
            <consortium name="DOE Joint Genome Institute"/>
            <consortium name="Mycorrhizal Genomics Consortium"/>
            <person name="Kohler A."/>
            <person name="Kuo A."/>
            <person name="Nagy L.G."/>
            <person name="Floudas D."/>
            <person name="Copeland A."/>
            <person name="Barry K.W."/>
            <person name="Cichocki N."/>
            <person name="Veneault-Fourrey C."/>
            <person name="LaButti K."/>
            <person name="Lindquist E.A."/>
            <person name="Lipzen A."/>
            <person name="Lundell T."/>
            <person name="Morin E."/>
            <person name="Murat C."/>
            <person name="Riley R."/>
            <person name="Ohm R."/>
            <person name="Sun H."/>
            <person name="Tunlid A."/>
            <person name="Henrissat B."/>
            <person name="Grigoriev I.V."/>
            <person name="Hibbett D.S."/>
            <person name="Martin F."/>
        </authorList>
    </citation>
    <scope>NUCLEOTIDE SEQUENCE [LARGE SCALE GENOMIC DNA]</scope>
    <source>
        <strain evidence="4 5">FD-317 M1</strain>
    </source>
</reference>
<name>A0A0D0AI43_9AGAR</name>
<keyword evidence="1" id="KW-0507">mRNA processing</keyword>
<dbReference type="GO" id="GO:0003676">
    <property type="term" value="F:nucleic acid binding"/>
    <property type="evidence" value="ECO:0007669"/>
    <property type="project" value="InterPro"/>
</dbReference>
<dbReference type="GO" id="GO:0008270">
    <property type="term" value="F:zinc ion binding"/>
    <property type="evidence" value="ECO:0007669"/>
    <property type="project" value="UniProtKB-KW"/>
</dbReference>
<dbReference type="GO" id="GO:0006397">
    <property type="term" value="P:mRNA processing"/>
    <property type="evidence" value="ECO:0007669"/>
    <property type="project" value="UniProtKB-KW"/>
</dbReference>
<evidence type="ECO:0000313" key="4">
    <source>
        <dbReference type="EMBL" id="KIK49800.1"/>
    </source>
</evidence>
<feature type="domain" description="CCHC-type" evidence="3">
    <location>
        <begin position="72"/>
        <end position="86"/>
    </location>
</feature>
<sequence length="86" mass="9802">YEAWKDAIIAIDEMWERRKESQKAWGASWGNWFTVPVVQNATQTHDRRDSTGVTFGGAGRPMDLDKARSEGRCFRCGEKGHLARNC</sequence>
<evidence type="ECO:0000256" key="2">
    <source>
        <dbReference type="PROSITE-ProRule" id="PRU00047"/>
    </source>
</evidence>
<keyword evidence="2" id="KW-0479">Metal-binding</keyword>
<evidence type="ECO:0000256" key="1">
    <source>
        <dbReference type="ARBA" id="ARBA00022664"/>
    </source>
</evidence>
<evidence type="ECO:0000313" key="5">
    <source>
        <dbReference type="Proteomes" id="UP000053593"/>
    </source>
</evidence>
<keyword evidence="5" id="KW-1185">Reference proteome</keyword>
<protein>
    <recommendedName>
        <fullName evidence="3">CCHC-type domain-containing protein</fullName>
    </recommendedName>
</protein>
<dbReference type="OrthoDB" id="3060939at2759"/>
<dbReference type="Pfam" id="PF00098">
    <property type="entry name" value="zf-CCHC"/>
    <property type="match status" value="1"/>
</dbReference>
<dbReference type="EMBL" id="KN834997">
    <property type="protein sequence ID" value="KIK49800.1"/>
    <property type="molecule type" value="Genomic_DNA"/>
</dbReference>